<reference evidence="6 7" key="1">
    <citation type="submission" date="2018-10" db="EMBL/GenBank/DDBJ databases">
        <title>Genomic Encyclopedia of Archaeal and Bacterial Type Strains, Phase II (KMG-II): from individual species to whole genera.</title>
        <authorList>
            <person name="Goeker M."/>
        </authorList>
    </citation>
    <scope>NUCLEOTIDE SEQUENCE [LARGE SCALE GENOMIC DNA]</scope>
    <source>
        <strain evidence="6 7">RP-AC37</strain>
    </source>
</reference>
<dbReference type="CDD" id="cd00002">
    <property type="entry name" value="YbaK_deacylase"/>
    <property type="match status" value="1"/>
</dbReference>
<evidence type="ECO:0000313" key="6">
    <source>
        <dbReference type="EMBL" id="RKS84266.1"/>
    </source>
</evidence>
<evidence type="ECO:0000259" key="5">
    <source>
        <dbReference type="Pfam" id="PF04073"/>
    </source>
</evidence>
<dbReference type="AlphaFoldDB" id="A0A420XVE0"/>
<dbReference type="EMBL" id="RBWV01000001">
    <property type="protein sequence ID" value="RKS84266.1"/>
    <property type="molecule type" value="Genomic_DNA"/>
</dbReference>
<dbReference type="Pfam" id="PF04073">
    <property type="entry name" value="tRNA_edit"/>
    <property type="match status" value="1"/>
</dbReference>
<dbReference type="PANTHER" id="PTHR30411">
    <property type="entry name" value="CYTOPLASMIC PROTEIN"/>
    <property type="match status" value="1"/>
</dbReference>
<dbReference type="SUPFAM" id="SSF55826">
    <property type="entry name" value="YbaK/ProRS associated domain"/>
    <property type="match status" value="1"/>
</dbReference>
<evidence type="ECO:0000256" key="2">
    <source>
        <dbReference type="ARBA" id="ARBA00022917"/>
    </source>
</evidence>
<name>A0A420XVE0_9ACTN</name>
<evidence type="ECO:0000313" key="7">
    <source>
        <dbReference type="Proteomes" id="UP000281955"/>
    </source>
</evidence>
<dbReference type="PANTHER" id="PTHR30411:SF0">
    <property type="entry name" value="CYS-TRNA(PRO)_CYS-TRNA(CYS) DEACYLASE YBAK"/>
    <property type="match status" value="1"/>
</dbReference>
<dbReference type="EC" id="4.2.-.-" evidence="4"/>
<dbReference type="Gene3D" id="3.90.960.10">
    <property type="entry name" value="YbaK/aminoacyl-tRNA synthetase-associated domain"/>
    <property type="match status" value="1"/>
</dbReference>
<keyword evidence="7" id="KW-1185">Reference proteome</keyword>
<dbReference type="InterPro" id="IPR004369">
    <property type="entry name" value="Prolyl-tRNA_editing_YbaK/EbsC"/>
</dbReference>
<sequence>MSALGSLPPVAKRATPSAGTPATVALSAAGVDWTAHPYTHDPAAESFGTEAATALGVAPERVLKTLVADVDGALVVAVVPVSGTLDLKALASAVGGKRAAMADPALAERTTGYVVGGISPLGQRKRLRTVVDASALEHDTVLVSGGRRGLDVELSPADLVRLTGATTAPVGRP</sequence>
<dbReference type="InterPro" id="IPR007214">
    <property type="entry name" value="YbaK/aa-tRNA-synth-assoc-dom"/>
</dbReference>
<dbReference type="InParanoid" id="A0A420XVE0"/>
<feature type="domain" description="YbaK/aminoacyl-tRNA synthetase-associated" evidence="5">
    <location>
        <begin position="49"/>
        <end position="162"/>
    </location>
</feature>
<comment type="similarity">
    <text evidence="1 4">Belongs to the prolyl-tRNA editing family. YbaK/EbsC subfamily.</text>
</comment>
<dbReference type="Proteomes" id="UP000281955">
    <property type="component" value="Unassembled WGS sequence"/>
</dbReference>
<evidence type="ECO:0000256" key="1">
    <source>
        <dbReference type="ARBA" id="ARBA00009798"/>
    </source>
</evidence>
<protein>
    <recommendedName>
        <fullName evidence="4">Cys-tRNA(Pro)/Cys-tRNA(Cys) deacylase</fullName>
        <ecNumber evidence="4">4.2.-.-</ecNumber>
    </recommendedName>
</protein>
<dbReference type="InterPro" id="IPR036754">
    <property type="entry name" value="YbaK/aa-tRNA-synt-asso_dom_sf"/>
</dbReference>
<evidence type="ECO:0000256" key="3">
    <source>
        <dbReference type="ARBA" id="ARBA00023239"/>
    </source>
</evidence>
<evidence type="ECO:0000256" key="4">
    <source>
        <dbReference type="PIRNR" id="PIRNR006181"/>
    </source>
</evidence>
<proteinExistence type="inferred from homology"/>
<gene>
    <name evidence="6" type="ORF">CLV35_0083</name>
</gene>
<dbReference type="GO" id="GO:0002161">
    <property type="term" value="F:aminoacyl-tRNA deacylase activity"/>
    <property type="evidence" value="ECO:0007669"/>
    <property type="project" value="InterPro"/>
</dbReference>
<keyword evidence="2 4" id="KW-0648">Protein biosynthesis</keyword>
<accession>A0A420XVE0</accession>
<keyword evidence="3 4" id="KW-0456">Lyase</keyword>
<dbReference type="NCBIfam" id="TIGR00011">
    <property type="entry name" value="YbaK_EbsC"/>
    <property type="match status" value="1"/>
</dbReference>
<dbReference type="GO" id="GO:0006412">
    <property type="term" value="P:translation"/>
    <property type="evidence" value="ECO:0007669"/>
    <property type="project" value="UniProtKB-KW"/>
</dbReference>
<organism evidence="6 7">
    <name type="scientific">Motilibacter peucedani</name>
    <dbReference type="NCBI Taxonomy" id="598650"/>
    <lineage>
        <taxon>Bacteria</taxon>
        <taxon>Bacillati</taxon>
        <taxon>Actinomycetota</taxon>
        <taxon>Actinomycetes</taxon>
        <taxon>Motilibacterales</taxon>
        <taxon>Motilibacteraceae</taxon>
        <taxon>Motilibacter</taxon>
    </lineage>
</organism>
<dbReference type="PIRSF" id="PIRSF006181">
    <property type="entry name" value="EbsC_YbaK"/>
    <property type="match status" value="1"/>
</dbReference>
<comment type="caution">
    <text evidence="6">The sequence shown here is derived from an EMBL/GenBank/DDBJ whole genome shotgun (WGS) entry which is preliminary data.</text>
</comment>
<dbReference type="GO" id="GO:0016829">
    <property type="term" value="F:lyase activity"/>
    <property type="evidence" value="ECO:0007669"/>
    <property type="project" value="UniProtKB-KW"/>
</dbReference>